<accession>A0A1I1WSE1</accession>
<evidence type="ECO:0000259" key="2">
    <source>
        <dbReference type="Pfam" id="PF05707"/>
    </source>
</evidence>
<evidence type="ECO:0000313" key="3">
    <source>
        <dbReference type="EMBL" id="SFD96363.1"/>
    </source>
</evidence>
<protein>
    <submittedName>
        <fullName evidence="3">Zonular occludens toxin (Zot)</fullName>
    </submittedName>
</protein>
<keyword evidence="1" id="KW-0472">Membrane</keyword>
<keyword evidence="4" id="KW-1185">Reference proteome</keyword>
<dbReference type="RefSeq" id="WP_093505207.1">
    <property type="nucleotide sequence ID" value="NZ_BSSG01000006.1"/>
</dbReference>
<dbReference type="AlphaFoldDB" id="A0A1I1WSE1"/>
<dbReference type="Pfam" id="PF05707">
    <property type="entry name" value="Zot"/>
    <property type="match status" value="1"/>
</dbReference>
<dbReference type="InterPro" id="IPR008900">
    <property type="entry name" value="Zot_N"/>
</dbReference>
<evidence type="ECO:0000313" key="4">
    <source>
        <dbReference type="Proteomes" id="UP000243950"/>
    </source>
</evidence>
<reference evidence="4" key="1">
    <citation type="submission" date="2016-10" db="EMBL/GenBank/DDBJ databases">
        <authorList>
            <person name="Varghese N."/>
            <person name="Submissions S."/>
        </authorList>
    </citation>
    <scope>NUCLEOTIDE SEQUENCE [LARGE SCALE GENOMIC DNA]</scope>
    <source>
        <strain evidence="4">JCM 2783</strain>
    </source>
</reference>
<dbReference type="EMBL" id="FOMO01000006">
    <property type="protein sequence ID" value="SFD96363.1"/>
    <property type="molecule type" value="Genomic_DNA"/>
</dbReference>
<gene>
    <name evidence="3" type="ORF">SAMN05216372_10652</name>
</gene>
<sequence length="366" mass="42375">MAVYIVTGKLGAGKTLLCILKILEYLKARRRVAVNVDVKMDKLCRADNKYSRLVRLPDLPSAEDLIGLGFGHETYDEEKFGGIFLDEAGVWLNSRDWNSGGRTDLLKFFLFLRKRRWDLWLCVQNVNVIDKQIRESIAEHVVYINRWDKLKIPFVFRLPLRVLSLGMWKGNLPKLHQAIVKYGAKFNSPKVEDWFYQGKEFYSYYDTTQEYNKDYDKGSYSMLPPGYWHRRLPASPRDLGFLMRTTKIFFRRTRVVNAFFLGGLITLFVSLPVFSAIAWIRTPGVAVQEKPAAVEEEKKATLAEEFEGYRIASYGLLSGQARYVFVDPDGKRIRSEDLLSRAITIDPRGPREVRLLRGTDSLTVYR</sequence>
<feature type="domain" description="Zona occludens toxin N-terminal" evidence="2">
    <location>
        <begin position="2"/>
        <end position="160"/>
    </location>
</feature>
<proteinExistence type="predicted"/>
<dbReference type="Gene3D" id="3.40.50.300">
    <property type="entry name" value="P-loop containing nucleotide triphosphate hydrolases"/>
    <property type="match status" value="1"/>
</dbReference>
<dbReference type="InterPro" id="IPR027417">
    <property type="entry name" value="P-loop_NTPase"/>
</dbReference>
<dbReference type="Proteomes" id="UP000243950">
    <property type="component" value="Unassembled WGS sequence"/>
</dbReference>
<name>A0A1I1WSE1_PSEOC</name>
<evidence type="ECO:0000256" key="1">
    <source>
        <dbReference type="SAM" id="Phobius"/>
    </source>
</evidence>
<organism evidence="3 4">
    <name type="scientific">Pseudomonas straminea</name>
    <dbReference type="NCBI Taxonomy" id="47882"/>
    <lineage>
        <taxon>Bacteria</taxon>
        <taxon>Pseudomonadati</taxon>
        <taxon>Pseudomonadota</taxon>
        <taxon>Gammaproteobacteria</taxon>
        <taxon>Pseudomonadales</taxon>
        <taxon>Pseudomonadaceae</taxon>
        <taxon>Phytopseudomonas</taxon>
    </lineage>
</organism>
<keyword evidence="1" id="KW-0812">Transmembrane</keyword>
<feature type="transmembrane region" description="Helical" evidence="1">
    <location>
        <begin position="255"/>
        <end position="280"/>
    </location>
</feature>
<keyword evidence="1" id="KW-1133">Transmembrane helix</keyword>